<evidence type="ECO:0000313" key="2">
    <source>
        <dbReference type="Proteomes" id="UP000221511"/>
    </source>
</evidence>
<name>A0A1B0XVV8_9CAUD</name>
<dbReference type="Proteomes" id="UP000221511">
    <property type="component" value="Segment"/>
</dbReference>
<reference evidence="1 2" key="1">
    <citation type="submission" date="2016-05" db="EMBL/GenBank/DDBJ databases">
        <title>Campylobacter bacteriophages isolated in Slovenia.</title>
        <authorList>
            <person name="Janez N."/>
            <person name="Peterka M."/>
            <person name="Accetto T."/>
        </authorList>
    </citation>
    <scope>NUCLEOTIDE SEQUENCE [LARGE SCALE GENOMIC DNA]</scope>
</reference>
<protein>
    <submittedName>
        <fullName evidence="1">Putative tail tube protein</fullName>
    </submittedName>
</protein>
<evidence type="ECO:0000313" key="1">
    <source>
        <dbReference type="EMBL" id="ANH51278.1"/>
    </source>
</evidence>
<gene>
    <name evidence="1" type="ORF">PC5_00159</name>
</gene>
<proteinExistence type="predicted"/>
<keyword evidence="2" id="KW-1185">Reference proteome</keyword>
<accession>A0A1B0XVV8</accession>
<sequence>MSLYNIDRLRSSLKQGGAINSKYKIDIKIPTLLRSLPFFKTVNISGEYLSIMANRTSIPGKSMSTVKVYHRGQPFVIRGAAQFNNTHKITFYNTPDMDIHQLFSDWIYRIDSFDSTITQSIFLGNYVGFNSVGAGYMSDIIVSQLSSDGKTETKFKLCYTFPIDIAEVELSASGKEISSTEVTFAYTYWERV</sequence>
<dbReference type="EMBL" id="KX229736">
    <property type="protein sequence ID" value="ANH51278.1"/>
    <property type="molecule type" value="Genomic_DNA"/>
</dbReference>
<organism evidence="1 2">
    <name type="scientific">Campylobacter phage PC5</name>
    <dbReference type="NCBI Taxonomy" id="1541690"/>
    <lineage>
        <taxon>Viruses</taxon>
        <taxon>Duplodnaviria</taxon>
        <taxon>Heunggongvirae</taxon>
        <taxon>Uroviricota</taxon>
        <taxon>Caudoviricetes</taxon>
        <taxon>Connertonviridae</taxon>
        <taxon>Fletchervirus</taxon>
        <taxon>Fletchervirus PC5</taxon>
    </lineage>
</organism>